<gene>
    <name evidence="2" type="ORF">HNR55_002026</name>
</gene>
<dbReference type="SMART" id="SM00470">
    <property type="entry name" value="ParB"/>
    <property type="match status" value="1"/>
</dbReference>
<keyword evidence="3" id="KW-1185">Reference proteome</keyword>
<dbReference type="InterPro" id="IPR003115">
    <property type="entry name" value="ParB_N"/>
</dbReference>
<dbReference type="AlphaFoldDB" id="A0A841QG03"/>
<dbReference type="PANTHER" id="PTHR33375">
    <property type="entry name" value="CHROMOSOME-PARTITIONING PROTEIN PARB-RELATED"/>
    <property type="match status" value="1"/>
</dbReference>
<dbReference type="GO" id="GO:0005694">
    <property type="term" value="C:chromosome"/>
    <property type="evidence" value="ECO:0007669"/>
    <property type="project" value="TreeGrafter"/>
</dbReference>
<dbReference type="GO" id="GO:0007059">
    <property type="term" value="P:chromosome segregation"/>
    <property type="evidence" value="ECO:0007669"/>
    <property type="project" value="TreeGrafter"/>
</dbReference>
<dbReference type="SUPFAM" id="SSF110849">
    <property type="entry name" value="ParB/Sulfiredoxin"/>
    <property type="match status" value="1"/>
</dbReference>
<name>A0A841QG03_9PROT</name>
<sequence length="275" mass="30628">MNMVAPQPLLSVVSIPLADIDVGERLRGIDDDAAAVIAASMQEQGQRTPIEVRKVGKRYRLIAGAHRMRALALTGIETAFAVVVKATELEAKLLEIDENICRRELSPLDRATFLARRKEVYEELHPETKHGGDRKSDQVDNLVHLIPSFTEATAQKLGLDARTIRRSVARYTSIMTDVREKIANTWIAASGAQLDALARETPDMQRQIAQFIAQWPAVKNVSEIIRQIKGKPKKSPPTMLEKLMDLWGKADSATRMRFQEYIAPGLPLDDGREAA</sequence>
<dbReference type="Gene3D" id="1.10.10.2830">
    <property type="match status" value="1"/>
</dbReference>
<dbReference type="EMBL" id="JACHIE010000008">
    <property type="protein sequence ID" value="MBB6457430.1"/>
    <property type="molecule type" value="Genomic_DNA"/>
</dbReference>
<dbReference type="InterPro" id="IPR036086">
    <property type="entry name" value="ParB/Sulfiredoxin_sf"/>
</dbReference>
<evidence type="ECO:0000259" key="1">
    <source>
        <dbReference type="SMART" id="SM00470"/>
    </source>
</evidence>
<reference evidence="2 3" key="1">
    <citation type="submission" date="2020-08" db="EMBL/GenBank/DDBJ databases">
        <title>Genomic Encyclopedia of Type Strains, Phase IV (KMG-IV): sequencing the most valuable type-strain genomes for metagenomic binning, comparative biology and taxonomic classification.</title>
        <authorList>
            <person name="Goeker M."/>
        </authorList>
    </citation>
    <scope>NUCLEOTIDE SEQUENCE [LARGE SCALE GENOMIC DNA]</scope>
    <source>
        <strain evidence="2 3">DSM 4491</strain>
    </source>
</reference>
<evidence type="ECO:0000313" key="3">
    <source>
        <dbReference type="Proteomes" id="UP000578000"/>
    </source>
</evidence>
<feature type="domain" description="ParB-like N-terminal" evidence="1">
    <location>
        <begin position="13"/>
        <end position="100"/>
    </location>
</feature>
<proteinExistence type="predicted"/>
<comment type="caution">
    <text evidence="2">The sequence shown here is derived from an EMBL/GenBank/DDBJ whole genome shotgun (WGS) entry which is preliminary data.</text>
</comment>
<dbReference type="Gene3D" id="3.90.1530.30">
    <property type="match status" value="1"/>
</dbReference>
<dbReference type="InterPro" id="IPR050336">
    <property type="entry name" value="Chromosome_partition/occlusion"/>
</dbReference>
<accession>A0A841QG03</accession>
<dbReference type="PANTHER" id="PTHR33375:SF1">
    <property type="entry name" value="CHROMOSOME-PARTITIONING PROTEIN PARB-RELATED"/>
    <property type="match status" value="1"/>
</dbReference>
<dbReference type="Pfam" id="PF02195">
    <property type="entry name" value="ParB_N"/>
    <property type="match status" value="1"/>
</dbReference>
<dbReference type="Proteomes" id="UP000578000">
    <property type="component" value="Unassembled WGS sequence"/>
</dbReference>
<evidence type="ECO:0000313" key="2">
    <source>
        <dbReference type="EMBL" id="MBB6457430.1"/>
    </source>
</evidence>
<protein>
    <submittedName>
        <fullName evidence="2">ParB family chromosome partitioning protein</fullName>
    </submittedName>
</protein>
<dbReference type="RefSeq" id="WP_166114841.1">
    <property type="nucleotide sequence ID" value="NZ_BAABDB010000036.1"/>
</dbReference>
<organism evidence="2 3">
    <name type="scientific">Acetobacter lovaniensis</name>
    <dbReference type="NCBI Taxonomy" id="104100"/>
    <lineage>
        <taxon>Bacteria</taxon>
        <taxon>Pseudomonadati</taxon>
        <taxon>Pseudomonadota</taxon>
        <taxon>Alphaproteobacteria</taxon>
        <taxon>Acetobacterales</taxon>
        <taxon>Acetobacteraceae</taxon>
        <taxon>Acetobacter</taxon>
    </lineage>
</organism>